<evidence type="ECO:0000313" key="5">
    <source>
        <dbReference type="Proteomes" id="UP000316096"/>
    </source>
</evidence>
<keyword evidence="2" id="KW-0472">Membrane</keyword>
<feature type="signal peptide" evidence="3">
    <location>
        <begin position="1"/>
        <end position="27"/>
    </location>
</feature>
<dbReference type="AlphaFoldDB" id="A0A543CTX3"/>
<reference evidence="4 5" key="1">
    <citation type="submission" date="2019-06" db="EMBL/GenBank/DDBJ databases">
        <title>Sequencing the genomes of 1000 actinobacteria strains.</title>
        <authorList>
            <person name="Klenk H.-P."/>
        </authorList>
    </citation>
    <scope>NUCLEOTIDE SEQUENCE [LARGE SCALE GENOMIC DNA]</scope>
    <source>
        <strain evidence="4 5">DSM 102200</strain>
    </source>
</reference>
<keyword evidence="2" id="KW-0812">Transmembrane</keyword>
<dbReference type="RefSeq" id="WP_141959849.1">
    <property type="nucleotide sequence ID" value="NZ_VFOZ01000001.1"/>
</dbReference>
<dbReference type="EMBL" id="VFOZ01000001">
    <property type="protein sequence ID" value="TQM00368.1"/>
    <property type="molecule type" value="Genomic_DNA"/>
</dbReference>
<dbReference type="OrthoDB" id="134475at2"/>
<feature type="transmembrane region" description="Helical" evidence="2">
    <location>
        <begin position="304"/>
        <end position="326"/>
    </location>
</feature>
<comment type="caution">
    <text evidence="4">The sequence shown here is derived from an EMBL/GenBank/DDBJ whole genome shotgun (WGS) entry which is preliminary data.</text>
</comment>
<protein>
    <submittedName>
        <fullName evidence="4">Uncharacterized protein</fullName>
    </submittedName>
</protein>
<evidence type="ECO:0000313" key="4">
    <source>
        <dbReference type="EMBL" id="TQM00368.1"/>
    </source>
</evidence>
<feature type="chain" id="PRO_5021831812" evidence="3">
    <location>
        <begin position="28"/>
        <end position="392"/>
    </location>
</feature>
<feature type="compositionally biased region" description="Basic and acidic residues" evidence="1">
    <location>
        <begin position="349"/>
        <end position="370"/>
    </location>
</feature>
<dbReference type="Proteomes" id="UP000316096">
    <property type="component" value="Unassembled WGS sequence"/>
</dbReference>
<evidence type="ECO:0000256" key="3">
    <source>
        <dbReference type="SAM" id="SignalP"/>
    </source>
</evidence>
<sequence length="392" mass="39151">MDQKVARIVVPLAATFAVAAGATGAWAAGGATARWPSAAGTTACPADAAPSVSAMPGASPSGAVVNPASLRLALTAHGVRTPDGDAIEYRVSARPARAPLHDITVTVRLTCVPGTVWVAGTPWASTGRAALGRRAVTWRLDLAKAPATAGFAVRLRPDSRGGPLVGEVVAAGPVSNCPALRATDTPVDPHCRVTILIPGEPARPAVRPTAVQGASPIVQDAPPAFPHVPSLPLLPPVPPAGAAMGNGGTAPGAPLVAPAPAPSPTVLSQLDRAPIVPADPAGDLAAREALRSGGTSARDLGGRAFALLIGGVALLLTVTAIAAGVIGARPRRRDGEGPGPGRPVAPPRYDGRPRTTVEVVRRAAASRDTHAIPGADPAGGRDRSPGRTTVDE</sequence>
<feature type="region of interest" description="Disordered" evidence="1">
    <location>
        <begin position="329"/>
        <end position="392"/>
    </location>
</feature>
<feature type="compositionally biased region" description="Basic and acidic residues" evidence="1">
    <location>
        <begin position="379"/>
        <end position="392"/>
    </location>
</feature>
<keyword evidence="3" id="KW-0732">Signal</keyword>
<keyword evidence="5" id="KW-1185">Reference proteome</keyword>
<accession>A0A543CTX3</accession>
<evidence type="ECO:0000256" key="2">
    <source>
        <dbReference type="SAM" id="Phobius"/>
    </source>
</evidence>
<proteinExistence type="predicted"/>
<gene>
    <name evidence="4" type="ORF">FB559_6080</name>
</gene>
<organism evidence="4 5">
    <name type="scientific">Actinoallomurus bryophytorum</name>
    <dbReference type="NCBI Taxonomy" id="1490222"/>
    <lineage>
        <taxon>Bacteria</taxon>
        <taxon>Bacillati</taxon>
        <taxon>Actinomycetota</taxon>
        <taxon>Actinomycetes</taxon>
        <taxon>Streptosporangiales</taxon>
        <taxon>Thermomonosporaceae</taxon>
        <taxon>Actinoallomurus</taxon>
    </lineage>
</organism>
<keyword evidence="2" id="KW-1133">Transmembrane helix</keyword>
<evidence type="ECO:0000256" key="1">
    <source>
        <dbReference type="SAM" id="MobiDB-lite"/>
    </source>
</evidence>
<name>A0A543CTX3_9ACTN</name>